<evidence type="ECO:0000313" key="12">
    <source>
        <dbReference type="EMBL" id="GBM22651.1"/>
    </source>
</evidence>
<dbReference type="InterPro" id="IPR003280">
    <property type="entry name" value="2pore_dom_K_chnl"/>
</dbReference>
<feature type="compositionally biased region" description="Polar residues" evidence="9">
    <location>
        <begin position="408"/>
        <end position="434"/>
    </location>
</feature>
<feature type="domain" description="Potassium channel" evidence="11">
    <location>
        <begin position="89"/>
        <end position="141"/>
    </location>
</feature>
<dbReference type="Proteomes" id="UP000499080">
    <property type="component" value="Unassembled WGS sequence"/>
</dbReference>
<evidence type="ECO:0000256" key="3">
    <source>
        <dbReference type="ARBA" id="ARBA00022692"/>
    </source>
</evidence>
<evidence type="ECO:0000256" key="7">
    <source>
        <dbReference type="ARBA" id="ARBA00023303"/>
    </source>
</evidence>
<dbReference type="PANTHER" id="PTHR11003:SF338">
    <property type="entry name" value="PROTEIN CBG03693"/>
    <property type="match status" value="1"/>
</dbReference>
<evidence type="ECO:0000313" key="13">
    <source>
        <dbReference type="Proteomes" id="UP000499080"/>
    </source>
</evidence>
<name>A0A4Y2E122_ARAVE</name>
<dbReference type="InterPro" id="IPR013099">
    <property type="entry name" value="K_chnl_dom"/>
</dbReference>
<protein>
    <submittedName>
        <fullName evidence="12">Potassium channel subfamily K member 10</fullName>
    </submittedName>
</protein>
<keyword evidence="2 8" id="KW-0813">Transport</keyword>
<organism evidence="12 13">
    <name type="scientific">Araneus ventricosus</name>
    <name type="common">Orbweaver spider</name>
    <name type="synonym">Epeira ventricosa</name>
    <dbReference type="NCBI Taxonomy" id="182803"/>
    <lineage>
        <taxon>Eukaryota</taxon>
        <taxon>Metazoa</taxon>
        <taxon>Ecdysozoa</taxon>
        <taxon>Arthropoda</taxon>
        <taxon>Chelicerata</taxon>
        <taxon>Arachnida</taxon>
        <taxon>Araneae</taxon>
        <taxon>Araneomorphae</taxon>
        <taxon>Entelegynae</taxon>
        <taxon>Araneoidea</taxon>
        <taxon>Araneidae</taxon>
        <taxon>Araneus</taxon>
    </lineage>
</organism>
<feature type="transmembrane region" description="Helical" evidence="10">
    <location>
        <begin position="118"/>
        <end position="142"/>
    </location>
</feature>
<evidence type="ECO:0000256" key="10">
    <source>
        <dbReference type="SAM" id="Phobius"/>
    </source>
</evidence>
<dbReference type="GO" id="GO:0022841">
    <property type="term" value="F:potassium ion leak channel activity"/>
    <property type="evidence" value="ECO:0007669"/>
    <property type="project" value="TreeGrafter"/>
</dbReference>
<dbReference type="PRINTS" id="PR01333">
    <property type="entry name" value="2POREKCHANEL"/>
</dbReference>
<keyword evidence="13" id="KW-1185">Reference proteome</keyword>
<accession>A0A4Y2E122</accession>
<feature type="transmembrane region" description="Helical" evidence="10">
    <location>
        <begin position="163"/>
        <end position="188"/>
    </location>
</feature>
<feature type="transmembrane region" description="Helical" evidence="10">
    <location>
        <begin position="230"/>
        <end position="263"/>
    </location>
</feature>
<evidence type="ECO:0000256" key="9">
    <source>
        <dbReference type="SAM" id="MobiDB-lite"/>
    </source>
</evidence>
<evidence type="ECO:0000256" key="5">
    <source>
        <dbReference type="ARBA" id="ARBA00023065"/>
    </source>
</evidence>
<evidence type="ECO:0000256" key="4">
    <source>
        <dbReference type="ARBA" id="ARBA00022989"/>
    </source>
</evidence>
<feature type="transmembrane region" description="Helical" evidence="10">
    <location>
        <begin position="200"/>
        <end position="218"/>
    </location>
</feature>
<dbReference type="OrthoDB" id="297496at2759"/>
<feature type="compositionally biased region" description="Basic and acidic residues" evidence="9">
    <location>
        <begin position="448"/>
        <end position="460"/>
    </location>
</feature>
<keyword evidence="7 8" id="KW-0407">Ion channel</keyword>
<dbReference type="AlphaFoldDB" id="A0A4Y2E122"/>
<comment type="caution">
    <text evidence="12">The sequence shown here is derived from an EMBL/GenBank/DDBJ whole genome shotgun (WGS) entry which is preliminary data.</text>
</comment>
<proteinExistence type="inferred from homology"/>
<feature type="domain" description="Potassium channel" evidence="11">
    <location>
        <begin position="179"/>
        <end position="255"/>
    </location>
</feature>
<keyword evidence="4 10" id="KW-1133">Transmembrane helix</keyword>
<dbReference type="SUPFAM" id="SSF81324">
    <property type="entry name" value="Voltage-gated potassium channels"/>
    <property type="match status" value="2"/>
</dbReference>
<sequence>MLKIPLIGFKREVFSMLIIYIGYLSLGALIFVAVEADNEEYARNVSMSKSQLIRSMMEVLREENFTDRQIFESLNHRIQHSNDGQNITWKNVFGEKFIFSMVLITTIGYGNVRPKSSWGKYACIIYALFGIPLHLTFMRLISLQFRAGLRKVIKNSEKLMNTVFVDSLAITVYFVFFTTLLVFIPAIVFNTFETWSYLESVYYSFVTLSTIGLGDYVASVGSRYHNSKYYFFHVLLMFAWLLLGVTFIAMCLTLLSYLLGLLILDKLDCRCYKRSAAWKGMASIYGCTSELNWQLAKQKPQNFTKWKVIENFQDICVENPQDVTKGTLIDVLDALEELKETIYEDTSLLDVSKKSRSKVVSRTDYDDAVPKSGPKRKSPKYLKADQKNVYKSAKDWKPPTIGSVLNEMPSSSKSNESTQTPESLIIESMNSEKQSSLKSDEESISSEHSNDPAGRTEKAKSLTVTNIDQEILDLRKTESSPNDRVSEKDRAHEK</sequence>
<dbReference type="Pfam" id="PF07885">
    <property type="entry name" value="Ion_trans_2"/>
    <property type="match status" value="2"/>
</dbReference>
<reference evidence="12 13" key="1">
    <citation type="journal article" date="2019" name="Sci. Rep.">
        <title>Orb-weaving spider Araneus ventricosus genome elucidates the spidroin gene catalogue.</title>
        <authorList>
            <person name="Kono N."/>
            <person name="Nakamura H."/>
            <person name="Ohtoshi R."/>
            <person name="Moran D.A.P."/>
            <person name="Shinohara A."/>
            <person name="Yoshida Y."/>
            <person name="Fujiwara M."/>
            <person name="Mori M."/>
            <person name="Tomita M."/>
            <person name="Arakawa K."/>
        </authorList>
    </citation>
    <scope>NUCLEOTIDE SEQUENCE [LARGE SCALE GENOMIC DNA]</scope>
</reference>
<dbReference type="GO" id="GO:0005886">
    <property type="term" value="C:plasma membrane"/>
    <property type="evidence" value="ECO:0007669"/>
    <property type="project" value="TreeGrafter"/>
</dbReference>
<keyword evidence="3 8" id="KW-0812">Transmembrane</keyword>
<feature type="compositionally biased region" description="Basic and acidic residues" evidence="9">
    <location>
        <begin position="484"/>
        <end position="494"/>
    </location>
</feature>
<dbReference type="EMBL" id="BGPR01000484">
    <property type="protein sequence ID" value="GBM22651.1"/>
    <property type="molecule type" value="Genomic_DNA"/>
</dbReference>
<feature type="transmembrane region" description="Helical" evidence="10">
    <location>
        <begin position="12"/>
        <end position="34"/>
    </location>
</feature>
<evidence type="ECO:0000256" key="8">
    <source>
        <dbReference type="RuleBase" id="RU003857"/>
    </source>
</evidence>
<comment type="subcellular location">
    <subcellularLocation>
        <location evidence="1">Membrane</location>
        <topology evidence="1">Multi-pass membrane protein</topology>
    </subcellularLocation>
</comment>
<dbReference type="PANTHER" id="PTHR11003">
    <property type="entry name" value="POTASSIUM CHANNEL, SUBFAMILY K"/>
    <property type="match status" value="1"/>
</dbReference>
<feature type="compositionally biased region" description="Basic and acidic residues" evidence="9">
    <location>
        <begin position="382"/>
        <end position="397"/>
    </location>
</feature>
<gene>
    <name evidence="12" type="primary">Kcnk10</name>
    <name evidence="12" type="ORF">AVEN_144437_1</name>
</gene>
<comment type="similarity">
    <text evidence="8">Belongs to the two pore domain potassium channel (TC 1.A.1.8) family.</text>
</comment>
<dbReference type="Gene3D" id="1.10.287.70">
    <property type="match status" value="1"/>
</dbReference>
<keyword evidence="6 10" id="KW-0472">Membrane</keyword>
<evidence type="ECO:0000259" key="11">
    <source>
        <dbReference type="Pfam" id="PF07885"/>
    </source>
</evidence>
<evidence type="ECO:0000256" key="1">
    <source>
        <dbReference type="ARBA" id="ARBA00004141"/>
    </source>
</evidence>
<keyword evidence="5 8" id="KW-0406">Ion transport</keyword>
<feature type="region of interest" description="Disordered" evidence="9">
    <location>
        <begin position="360"/>
        <end position="494"/>
    </location>
</feature>
<dbReference type="GO" id="GO:0015271">
    <property type="term" value="F:outward rectifier potassium channel activity"/>
    <property type="evidence" value="ECO:0007669"/>
    <property type="project" value="TreeGrafter"/>
</dbReference>
<evidence type="ECO:0000256" key="6">
    <source>
        <dbReference type="ARBA" id="ARBA00023136"/>
    </source>
</evidence>
<evidence type="ECO:0000256" key="2">
    <source>
        <dbReference type="ARBA" id="ARBA00022448"/>
    </source>
</evidence>
<dbReference type="GO" id="GO:0030322">
    <property type="term" value="P:stabilization of membrane potential"/>
    <property type="evidence" value="ECO:0007669"/>
    <property type="project" value="TreeGrafter"/>
</dbReference>